<organism evidence="3 5">
    <name type="scientific">Adineta ricciae</name>
    <name type="common">Rotifer</name>
    <dbReference type="NCBI Taxonomy" id="249248"/>
    <lineage>
        <taxon>Eukaryota</taxon>
        <taxon>Metazoa</taxon>
        <taxon>Spiralia</taxon>
        <taxon>Gnathifera</taxon>
        <taxon>Rotifera</taxon>
        <taxon>Eurotatoria</taxon>
        <taxon>Bdelloidea</taxon>
        <taxon>Adinetida</taxon>
        <taxon>Adinetidae</taxon>
        <taxon>Adineta</taxon>
    </lineage>
</organism>
<dbReference type="Gene3D" id="3.40.50.410">
    <property type="entry name" value="von Willebrand factor, type A domain"/>
    <property type="match status" value="1"/>
</dbReference>
<gene>
    <name evidence="3" type="ORF">EDS130_LOCUS37095</name>
    <name evidence="2" type="ORF">XAT740_LOCUS12219</name>
</gene>
<keyword evidence="4" id="KW-1185">Reference proteome</keyword>
<dbReference type="InterPro" id="IPR002035">
    <property type="entry name" value="VWF_A"/>
</dbReference>
<accession>A0A815M2X8</accession>
<proteinExistence type="predicted"/>
<evidence type="ECO:0000313" key="5">
    <source>
        <dbReference type="Proteomes" id="UP000663852"/>
    </source>
</evidence>
<reference evidence="3" key="1">
    <citation type="submission" date="2021-02" db="EMBL/GenBank/DDBJ databases">
        <authorList>
            <person name="Nowell W R."/>
        </authorList>
    </citation>
    <scope>NUCLEOTIDE SEQUENCE</scope>
</reference>
<sequence>MNEQNLVIDLFVNHRTKNPLNALLLFTDGEDNNPCDYSQLMRRLPENTNCHTFGYGSDHSSALLVRIAELGNGGTFHLYLNASAFATAMAGLLTCIAKQIRVEMEFYNGNQVIESLSHYQHEPEQLPSARVIVKLNDLSIEEKRNLLFRYQRNKIFQHGVKQSINHNRIILLVMYQSLISNQIVYSSLSTKLCQVNQAVDIQRNRVQTAAVLKQAMSETDYDRSVKLLKTQARSIQRSASTQDQLCQQLIRA</sequence>
<dbReference type="EMBL" id="CAJNOR010000686">
    <property type="protein sequence ID" value="CAF0981749.1"/>
    <property type="molecule type" value="Genomic_DNA"/>
</dbReference>
<dbReference type="InterPro" id="IPR036465">
    <property type="entry name" value="vWFA_dom_sf"/>
</dbReference>
<dbReference type="Pfam" id="PF13768">
    <property type="entry name" value="VWA_3"/>
    <property type="match status" value="1"/>
</dbReference>
<evidence type="ECO:0000313" key="2">
    <source>
        <dbReference type="EMBL" id="CAF0981749.1"/>
    </source>
</evidence>
<dbReference type="Proteomes" id="UP000663852">
    <property type="component" value="Unassembled WGS sequence"/>
</dbReference>
<dbReference type="SUPFAM" id="SSF53300">
    <property type="entry name" value="vWA-like"/>
    <property type="match status" value="1"/>
</dbReference>
<dbReference type="OrthoDB" id="299997at2759"/>
<feature type="domain" description="VWFA" evidence="1">
    <location>
        <begin position="20"/>
        <end position="73"/>
    </location>
</feature>
<dbReference type="EMBL" id="CAJNOJ010000358">
    <property type="protein sequence ID" value="CAF1415982.1"/>
    <property type="molecule type" value="Genomic_DNA"/>
</dbReference>
<evidence type="ECO:0000313" key="3">
    <source>
        <dbReference type="EMBL" id="CAF1415982.1"/>
    </source>
</evidence>
<dbReference type="Proteomes" id="UP000663828">
    <property type="component" value="Unassembled WGS sequence"/>
</dbReference>
<protein>
    <recommendedName>
        <fullName evidence="1">VWFA domain-containing protein</fullName>
    </recommendedName>
</protein>
<comment type="caution">
    <text evidence="3">The sequence shown here is derived from an EMBL/GenBank/DDBJ whole genome shotgun (WGS) entry which is preliminary data.</text>
</comment>
<evidence type="ECO:0000259" key="1">
    <source>
        <dbReference type="Pfam" id="PF13768"/>
    </source>
</evidence>
<dbReference type="AlphaFoldDB" id="A0A815M2X8"/>
<name>A0A815M2X8_ADIRI</name>
<evidence type="ECO:0000313" key="4">
    <source>
        <dbReference type="Proteomes" id="UP000663828"/>
    </source>
</evidence>